<evidence type="ECO:0000259" key="1">
    <source>
        <dbReference type="Pfam" id="PF03551"/>
    </source>
</evidence>
<proteinExistence type="predicted"/>
<dbReference type="InterPro" id="IPR036388">
    <property type="entry name" value="WH-like_DNA-bd_sf"/>
</dbReference>
<dbReference type="InterPro" id="IPR052509">
    <property type="entry name" value="Metal_resp_DNA-bind_regulator"/>
</dbReference>
<sequence length="91" mass="10370">MLSILENEGDLHGYAIRKNLETLSDGKLVPSEGTLYDLLKSLRKYGLVEDFQAEVGGRFRRYYRITELGSKVLAELKDEVHVLTETLNKVL</sequence>
<feature type="domain" description="Transcription regulator PadR N-terminal" evidence="1">
    <location>
        <begin position="1"/>
        <end position="75"/>
    </location>
</feature>
<dbReference type="HOGENOM" id="CLU_063440_3_3_2"/>
<gene>
    <name evidence="2" type="ORF">GACE_0733</name>
</gene>
<name>A0A0A7GD85_GEOAI</name>
<accession>A0A0A7GD85</accession>
<dbReference type="eggNOG" id="arCOG00001">
    <property type="taxonomic scope" value="Archaea"/>
</dbReference>
<reference evidence="2 3" key="1">
    <citation type="journal article" date="2015" name="Appl. Environ. Microbiol.">
        <title>The Geoglobus acetivorans genome: Fe(III) reduction, acetate utilization, autotrophic growth, and degradation of aromatic compounds in a hyperthermophilic archaeon.</title>
        <authorList>
            <person name="Mardanov A.V."/>
            <person name="Slododkina G.B."/>
            <person name="Slobodkin A.I."/>
            <person name="Beletsky A.V."/>
            <person name="Gavrilov S.N."/>
            <person name="Kublanov I.V."/>
            <person name="Bonch-Osmolovskaya E.A."/>
            <person name="Skryabin K.G."/>
            <person name="Ravin N.V."/>
        </authorList>
    </citation>
    <scope>NUCLEOTIDE SEQUENCE [LARGE SCALE GENOMIC DNA]</scope>
    <source>
        <strain evidence="2 3">SBH6</strain>
    </source>
</reference>
<dbReference type="EMBL" id="CP009552">
    <property type="protein sequence ID" value="AIY89783.1"/>
    <property type="molecule type" value="Genomic_DNA"/>
</dbReference>
<dbReference type="Pfam" id="PF03551">
    <property type="entry name" value="PadR"/>
    <property type="match status" value="1"/>
</dbReference>
<organism evidence="2 3">
    <name type="scientific">Geoglobus acetivorans</name>
    <dbReference type="NCBI Taxonomy" id="565033"/>
    <lineage>
        <taxon>Archaea</taxon>
        <taxon>Methanobacteriati</taxon>
        <taxon>Methanobacteriota</taxon>
        <taxon>Archaeoglobi</taxon>
        <taxon>Archaeoglobales</taxon>
        <taxon>Archaeoglobaceae</taxon>
        <taxon>Geoglobus</taxon>
    </lineage>
</organism>
<dbReference type="PANTHER" id="PTHR33169:SF14">
    <property type="entry name" value="TRANSCRIPTIONAL REGULATOR RV3488"/>
    <property type="match status" value="1"/>
</dbReference>
<dbReference type="AlphaFoldDB" id="A0A0A7GD85"/>
<protein>
    <submittedName>
        <fullName evidence="2">Transcriptional regulator, PadR family</fullName>
    </submittedName>
</protein>
<dbReference type="SUPFAM" id="SSF46785">
    <property type="entry name" value="Winged helix' DNA-binding domain"/>
    <property type="match status" value="1"/>
</dbReference>
<dbReference type="InterPro" id="IPR005149">
    <property type="entry name" value="Tscrpt_reg_PadR_N"/>
</dbReference>
<evidence type="ECO:0000313" key="2">
    <source>
        <dbReference type="EMBL" id="AIY89783.1"/>
    </source>
</evidence>
<dbReference type="STRING" id="565033.GACE_0733"/>
<evidence type="ECO:0000313" key="3">
    <source>
        <dbReference type="Proteomes" id="UP000030624"/>
    </source>
</evidence>
<dbReference type="Gene3D" id="1.10.10.10">
    <property type="entry name" value="Winged helix-like DNA-binding domain superfamily/Winged helix DNA-binding domain"/>
    <property type="match status" value="1"/>
</dbReference>
<dbReference type="PANTHER" id="PTHR33169">
    <property type="entry name" value="PADR-FAMILY TRANSCRIPTIONAL REGULATOR"/>
    <property type="match status" value="1"/>
</dbReference>
<dbReference type="Proteomes" id="UP000030624">
    <property type="component" value="Chromosome"/>
</dbReference>
<dbReference type="KEGG" id="gac:GACE_0733"/>
<dbReference type="InterPro" id="IPR036390">
    <property type="entry name" value="WH_DNA-bd_sf"/>
</dbReference>